<feature type="domain" description="DUF397" evidence="1">
    <location>
        <begin position="7"/>
        <end position="60"/>
    </location>
</feature>
<comment type="caution">
    <text evidence="2">The sequence shown here is derived from an EMBL/GenBank/DDBJ whole genome shotgun (WGS) entry which is preliminary data.</text>
</comment>
<evidence type="ECO:0000313" key="3">
    <source>
        <dbReference type="Proteomes" id="UP000265768"/>
    </source>
</evidence>
<sequence>MSEFPMAWRKSSYSSAEGDNCVEVARAGGGRVAVRDSKDPEGGALAFGREEWARFLLDVKRG</sequence>
<proteinExistence type="predicted"/>
<dbReference type="AlphaFoldDB" id="A0A3A4BGY8"/>
<evidence type="ECO:0000313" key="2">
    <source>
        <dbReference type="EMBL" id="RJL30552.1"/>
    </source>
</evidence>
<dbReference type="Proteomes" id="UP000265768">
    <property type="component" value="Unassembled WGS sequence"/>
</dbReference>
<dbReference type="EMBL" id="QZEY01000009">
    <property type="protein sequence ID" value="RJL30552.1"/>
    <property type="molecule type" value="Genomic_DNA"/>
</dbReference>
<name>A0A3A4BGY8_9ACTN</name>
<organism evidence="2 3">
    <name type="scientific">Bailinhaonella thermotolerans</name>
    <dbReference type="NCBI Taxonomy" id="1070861"/>
    <lineage>
        <taxon>Bacteria</taxon>
        <taxon>Bacillati</taxon>
        <taxon>Actinomycetota</taxon>
        <taxon>Actinomycetes</taxon>
        <taxon>Streptosporangiales</taxon>
        <taxon>Streptosporangiaceae</taxon>
        <taxon>Bailinhaonella</taxon>
    </lineage>
</organism>
<gene>
    <name evidence="2" type="ORF">D5H75_22995</name>
</gene>
<reference evidence="2 3" key="1">
    <citation type="submission" date="2018-09" db="EMBL/GenBank/DDBJ databases">
        <title>YIM 75507 draft genome.</title>
        <authorList>
            <person name="Tang S."/>
            <person name="Feng Y."/>
        </authorList>
    </citation>
    <scope>NUCLEOTIDE SEQUENCE [LARGE SCALE GENOMIC DNA]</scope>
    <source>
        <strain evidence="2 3">YIM 75507</strain>
    </source>
</reference>
<dbReference type="Pfam" id="PF04149">
    <property type="entry name" value="DUF397"/>
    <property type="match status" value="1"/>
</dbReference>
<accession>A0A3A4BGY8</accession>
<keyword evidence="3" id="KW-1185">Reference proteome</keyword>
<dbReference type="RefSeq" id="WP_119928697.1">
    <property type="nucleotide sequence ID" value="NZ_QZEY01000009.1"/>
</dbReference>
<protein>
    <submittedName>
        <fullName evidence="2">DUF397 domain-containing protein</fullName>
    </submittedName>
</protein>
<dbReference type="InterPro" id="IPR007278">
    <property type="entry name" value="DUF397"/>
</dbReference>
<evidence type="ECO:0000259" key="1">
    <source>
        <dbReference type="Pfam" id="PF04149"/>
    </source>
</evidence>